<sequence>MSEATSFWQKVGQWSRAAAKRTLKMKHNTAVEPIYTEGQFLKPLNTIETVQKYFKNTTDQKDACREPDSNRRKPVRCAVKATLADWPIKPLWHRDSHNLIGSKFSSKPIMRRD</sequence>
<dbReference type="EMBL" id="KE145372">
    <property type="protein sequence ID" value="EPE24850.1"/>
    <property type="molecule type" value="Genomic_DNA"/>
</dbReference>
<gene>
    <name evidence="1" type="ORF">GLAREA_11431</name>
</gene>
<keyword evidence="2" id="KW-1185">Reference proteome</keyword>
<dbReference type="AlphaFoldDB" id="S3CG25"/>
<evidence type="ECO:0000313" key="1">
    <source>
        <dbReference type="EMBL" id="EPE24850.1"/>
    </source>
</evidence>
<name>S3CG25_GLAL2</name>
<proteinExistence type="predicted"/>
<dbReference type="HOGENOM" id="CLU_2133749_0_0_1"/>
<accession>S3CG25</accession>
<reference evidence="1 2" key="1">
    <citation type="journal article" date="2013" name="BMC Genomics">
        <title>Genomics-driven discovery of the pneumocandin biosynthetic gene cluster in the fungus Glarea lozoyensis.</title>
        <authorList>
            <person name="Chen L."/>
            <person name="Yue Q."/>
            <person name="Zhang X."/>
            <person name="Xiang M."/>
            <person name="Wang C."/>
            <person name="Li S."/>
            <person name="Che Y."/>
            <person name="Ortiz-Lopez F.J."/>
            <person name="Bills G.F."/>
            <person name="Liu X."/>
            <person name="An Z."/>
        </authorList>
    </citation>
    <scope>NUCLEOTIDE SEQUENCE [LARGE SCALE GENOMIC DNA]</scope>
    <source>
        <strain evidence="2">ATCC 20868 / MF5171</strain>
    </source>
</reference>
<dbReference type="RefSeq" id="XP_008087765.1">
    <property type="nucleotide sequence ID" value="XM_008089574.1"/>
</dbReference>
<dbReference type="KEGG" id="glz:GLAREA_11431"/>
<protein>
    <submittedName>
        <fullName evidence="1">Uncharacterized protein</fullName>
    </submittedName>
</protein>
<dbReference type="Proteomes" id="UP000016922">
    <property type="component" value="Unassembled WGS sequence"/>
</dbReference>
<evidence type="ECO:0000313" key="2">
    <source>
        <dbReference type="Proteomes" id="UP000016922"/>
    </source>
</evidence>
<dbReference type="GeneID" id="19470472"/>
<organism evidence="1 2">
    <name type="scientific">Glarea lozoyensis (strain ATCC 20868 / MF5171)</name>
    <dbReference type="NCBI Taxonomy" id="1116229"/>
    <lineage>
        <taxon>Eukaryota</taxon>
        <taxon>Fungi</taxon>
        <taxon>Dikarya</taxon>
        <taxon>Ascomycota</taxon>
        <taxon>Pezizomycotina</taxon>
        <taxon>Leotiomycetes</taxon>
        <taxon>Helotiales</taxon>
        <taxon>Helotiaceae</taxon>
        <taxon>Glarea</taxon>
    </lineage>
</organism>